<keyword evidence="6 7" id="KW-0460">Magnesium</keyword>
<evidence type="ECO:0000313" key="8">
    <source>
        <dbReference type="EMBL" id="SDL78303.1"/>
    </source>
</evidence>
<dbReference type="EMBL" id="FNHF01000001">
    <property type="protein sequence ID" value="SDL78303.1"/>
    <property type="molecule type" value="Genomic_DNA"/>
</dbReference>
<organism evidence="8 9">
    <name type="scientific">Sediminibacillus halophilus</name>
    <dbReference type="NCBI Taxonomy" id="482461"/>
    <lineage>
        <taxon>Bacteria</taxon>
        <taxon>Bacillati</taxon>
        <taxon>Bacillota</taxon>
        <taxon>Bacilli</taxon>
        <taxon>Bacillales</taxon>
        <taxon>Bacillaceae</taxon>
        <taxon>Sediminibacillus</taxon>
    </lineage>
</organism>
<evidence type="ECO:0000256" key="2">
    <source>
        <dbReference type="ARBA" id="ARBA00001946"/>
    </source>
</evidence>
<feature type="binding site" evidence="7">
    <location>
        <position position="91"/>
    </location>
    <ligand>
        <name>Mg(2+)</name>
        <dbReference type="ChEBI" id="CHEBI:18420"/>
        <label>1</label>
        <note>catalytic</note>
    </ligand>
</feature>
<dbReference type="Gene3D" id="3.40.190.80">
    <property type="match status" value="1"/>
</dbReference>
<dbReference type="PANTHER" id="PTHR20854:SF4">
    <property type="entry name" value="INOSITOL-1-MONOPHOSPHATASE-RELATED"/>
    <property type="match status" value="1"/>
</dbReference>
<dbReference type="PROSITE" id="PS00630">
    <property type="entry name" value="IMP_2"/>
    <property type="match status" value="1"/>
</dbReference>
<feature type="binding site" evidence="7">
    <location>
        <position position="237"/>
    </location>
    <ligand>
        <name>Mg(2+)</name>
        <dbReference type="ChEBI" id="CHEBI:18420"/>
        <label>1</label>
        <note>catalytic</note>
    </ligand>
</feature>
<dbReference type="FunFam" id="3.30.540.10:FF:000003">
    <property type="entry name" value="Inositol-1-monophosphatase"/>
    <property type="match status" value="1"/>
</dbReference>
<comment type="catalytic activity">
    <reaction evidence="1">
        <text>a myo-inositol phosphate + H2O = myo-inositol + phosphate</text>
        <dbReference type="Rhea" id="RHEA:24056"/>
        <dbReference type="ChEBI" id="CHEBI:15377"/>
        <dbReference type="ChEBI" id="CHEBI:17268"/>
        <dbReference type="ChEBI" id="CHEBI:43474"/>
        <dbReference type="ChEBI" id="CHEBI:84139"/>
        <dbReference type="EC" id="3.1.3.25"/>
    </reaction>
</comment>
<dbReference type="CDD" id="cd01637">
    <property type="entry name" value="IMPase_like"/>
    <property type="match status" value="1"/>
</dbReference>
<dbReference type="Pfam" id="PF00459">
    <property type="entry name" value="Inositol_P"/>
    <property type="match status" value="1"/>
</dbReference>
<feature type="binding site" evidence="7">
    <location>
        <position position="112"/>
    </location>
    <ligand>
        <name>Mg(2+)</name>
        <dbReference type="ChEBI" id="CHEBI:18420"/>
        <label>1</label>
        <note>catalytic</note>
    </ligand>
</feature>
<dbReference type="InterPro" id="IPR020550">
    <property type="entry name" value="Inositol_monophosphatase_CS"/>
</dbReference>
<proteinExistence type="predicted"/>
<gene>
    <name evidence="8" type="ORF">SAMN05216244_0745</name>
</gene>
<feature type="binding site" evidence="7">
    <location>
        <position position="109"/>
    </location>
    <ligand>
        <name>Mg(2+)</name>
        <dbReference type="ChEBI" id="CHEBI:18420"/>
        <label>1</label>
        <note>catalytic</note>
    </ligand>
</feature>
<name>A0A1G9MW07_9BACI</name>
<evidence type="ECO:0000256" key="5">
    <source>
        <dbReference type="ARBA" id="ARBA00022801"/>
    </source>
</evidence>
<dbReference type="GO" id="GO:0046854">
    <property type="term" value="P:phosphatidylinositol phosphate biosynthetic process"/>
    <property type="evidence" value="ECO:0007669"/>
    <property type="project" value="InterPro"/>
</dbReference>
<evidence type="ECO:0000256" key="6">
    <source>
        <dbReference type="ARBA" id="ARBA00022842"/>
    </source>
</evidence>
<dbReference type="AlphaFoldDB" id="A0A1G9MW07"/>
<dbReference type="GO" id="GO:0006020">
    <property type="term" value="P:inositol metabolic process"/>
    <property type="evidence" value="ECO:0007669"/>
    <property type="project" value="TreeGrafter"/>
</dbReference>
<accession>A0A1G9MW07</accession>
<comment type="cofactor">
    <cofactor evidence="2 7">
        <name>Mg(2+)</name>
        <dbReference type="ChEBI" id="CHEBI:18420"/>
    </cofactor>
</comment>
<feature type="binding site" evidence="7">
    <location>
        <position position="111"/>
    </location>
    <ligand>
        <name>Mg(2+)</name>
        <dbReference type="ChEBI" id="CHEBI:18420"/>
        <label>1</label>
        <note>catalytic</note>
    </ligand>
</feature>
<evidence type="ECO:0000256" key="1">
    <source>
        <dbReference type="ARBA" id="ARBA00001033"/>
    </source>
</evidence>
<dbReference type="GO" id="GO:0008934">
    <property type="term" value="F:inositol monophosphate 1-phosphatase activity"/>
    <property type="evidence" value="ECO:0007669"/>
    <property type="project" value="TreeGrafter"/>
</dbReference>
<dbReference type="PROSITE" id="PS00629">
    <property type="entry name" value="IMP_1"/>
    <property type="match status" value="1"/>
</dbReference>
<dbReference type="InterPro" id="IPR000760">
    <property type="entry name" value="Inositol_monophosphatase-like"/>
</dbReference>
<evidence type="ECO:0000256" key="3">
    <source>
        <dbReference type="ARBA" id="ARBA00013106"/>
    </source>
</evidence>
<dbReference type="InterPro" id="IPR020583">
    <property type="entry name" value="Inositol_monoP_metal-BS"/>
</dbReference>
<protein>
    <recommendedName>
        <fullName evidence="3">inositol-phosphate phosphatase</fullName>
        <ecNumber evidence="3">3.1.3.25</ecNumber>
    </recommendedName>
</protein>
<dbReference type="STRING" id="482461.SAMN05216244_0745"/>
<reference evidence="9" key="1">
    <citation type="submission" date="2016-10" db="EMBL/GenBank/DDBJ databases">
        <authorList>
            <person name="Varghese N."/>
            <person name="Submissions S."/>
        </authorList>
    </citation>
    <scope>NUCLEOTIDE SEQUENCE [LARGE SCALE GENOMIC DNA]</scope>
    <source>
        <strain evidence="9">CGMCC 1.6199</strain>
    </source>
</reference>
<evidence type="ECO:0000313" key="9">
    <source>
        <dbReference type="Proteomes" id="UP000182347"/>
    </source>
</evidence>
<keyword evidence="9" id="KW-1185">Reference proteome</keyword>
<dbReference type="GO" id="GO:0007165">
    <property type="term" value="P:signal transduction"/>
    <property type="evidence" value="ECO:0007669"/>
    <property type="project" value="TreeGrafter"/>
</dbReference>
<dbReference type="PRINTS" id="PR00377">
    <property type="entry name" value="IMPHPHTASES"/>
</dbReference>
<dbReference type="Gene3D" id="3.30.540.10">
    <property type="entry name" value="Fructose-1,6-Bisphosphatase, subunit A, domain 1"/>
    <property type="match status" value="1"/>
</dbReference>
<dbReference type="EC" id="3.1.3.25" evidence="3"/>
<dbReference type="GO" id="GO:0046872">
    <property type="term" value="F:metal ion binding"/>
    <property type="evidence" value="ECO:0007669"/>
    <property type="project" value="UniProtKB-KW"/>
</dbReference>
<dbReference type="Proteomes" id="UP000182347">
    <property type="component" value="Unassembled WGS sequence"/>
</dbReference>
<dbReference type="SUPFAM" id="SSF56655">
    <property type="entry name" value="Carbohydrate phosphatase"/>
    <property type="match status" value="1"/>
</dbReference>
<keyword evidence="4 7" id="KW-0479">Metal-binding</keyword>
<dbReference type="PANTHER" id="PTHR20854">
    <property type="entry name" value="INOSITOL MONOPHOSPHATASE"/>
    <property type="match status" value="1"/>
</dbReference>
<keyword evidence="5" id="KW-0378">Hydrolase</keyword>
<evidence type="ECO:0000256" key="7">
    <source>
        <dbReference type="PIRSR" id="PIRSR600760-2"/>
    </source>
</evidence>
<sequence>MWTSPALRQHRVNMKKGVLVMKQEDRQKLFDTAKQWVLEAGEKIRTAIDEPLRIDTKSNSNDLVTHMDQETERFFTEKIRREFPGHSILSEEGFGDNLDSDKGVIWIIDPIDGTMNFVHQKRNFAISIGIYQDGIGEIGLIYNVMDDVLYAAQRGEGAYRNEKKLPQLKRELPLEEAIIILNNFWTCPNHKIEETKIQSLVKKVRGTRSYGSAALELAYVAEGIADCYLTMKLAPWDIAGGMVLVNEVGGLTTRADGSPINILEQNTLLSCNTDIQQKLVEEYIELK</sequence>
<evidence type="ECO:0000256" key="4">
    <source>
        <dbReference type="ARBA" id="ARBA00022723"/>
    </source>
</evidence>